<gene>
    <name evidence="2" type="ORF">FAGAP_13468</name>
</gene>
<protein>
    <submittedName>
        <fullName evidence="2">Uncharacterized protein</fullName>
    </submittedName>
</protein>
<sequence length="137" mass="15450">MTHGFRKKQRWGPPTHNSRAGEQPTTPKRSGESGANTQNNDDGGGGEVETKSTPDLTRQQSIHSERCEEDEGGEPDVARPSALDPILRHMVVREYYVEVNRDDIVWQMSTRKGRFHTLLELLDIGFGPGTYRLQLYA</sequence>
<feature type="compositionally biased region" description="Basic residues" evidence="1">
    <location>
        <begin position="1"/>
        <end position="10"/>
    </location>
</feature>
<keyword evidence="3" id="KW-1185">Reference proteome</keyword>
<reference evidence="2" key="1">
    <citation type="submission" date="2020-01" db="EMBL/GenBank/DDBJ databases">
        <title>Identification and distribution of gene clusters putatively required for synthesis of sphingolipid metabolism inhibitors in phylogenetically diverse species of the filamentous fungus Fusarium.</title>
        <authorList>
            <person name="Kim H.-S."/>
            <person name="Busman M."/>
            <person name="Brown D.W."/>
            <person name="Divon H."/>
            <person name="Uhlig S."/>
            <person name="Proctor R.H."/>
        </authorList>
    </citation>
    <scope>NUCLEOTIDE SEQUENCE</scope>
    <source>
        <strain evidence="2">NRRL 31653</strain>
    </source>
</reference>
<dbReference type="EMBL" id="LUFC02002036">
    <property type="protein sequence ID" value="KAF4473099.1"/>
    <property type="molecule type" value="Genomic_DNA"/>
</dbReference>
<feature type="compositionally biased region" description="Polar residues" evidence="1">
    <location>
        <begin position="15"/>
        <end position="41"/>
    </location>
</feature>
<dbReference type="Proteomes" id="UP000737391">
    <property type="component" value="Unassembled WGS sequence"/>
</dbReference>
<dbReference type="AlphaFoldDB" id="A0A9P5E2G7"/>
<name>A0A9P5E2G7_9HYPO</name>
<accession>A0A9P5E2G7</accession>
<evidence type="ECO:0000256" key="1">
    <source>
        <dbReference type="SAM" id="MobiDB-lite"/>
    </source>
</evidence>
<organism evidence="2 3">
    <name type="scientific">Fusarium agapanthi</name>
    <dbReference type="NCBI Taxonomy" id="1803897"/>
    <lineage>
        <taxon>Eukaryota</taxon>
        <taxon>Fungi</taxon>
        <taxon>Dikarya</taxon>
        <taxon>Ascomycota</taxon>
        <taxon>Pezizomycotina</taxon>
        <taxon>Sordariomycetes</taxon>
        <taxon>Hypocreomycetidae</taxon>
        <taxon>Hypocreales</taxon>
        <taxon>Nectriaceae</taxon>
        <taxon>Fusarium</taxon>
        <taxon>Fusarium fujikuroi species complex</taxon>
    </lineage>
</organism>
<proteinExistence type="predicted"/>
<feature type="region of interest" description="Disordered" evidence="1">
    <location>
        <begin position="1"/>
        <end position="82"/>
    </location>
</feature>
<evidence type="ECO:0000313" key="3">
    <source>
        <dbReference type="Proteomes" id="UP000737391"/>
    </source>
</evidence>
<comment type="caution">
    <text evidence="2">The sequence shown here is derived from an EMBL/GenBank/DDBJ whole genome shotgun (WGS) entry which is preliminary data.</text>
</comment>
<evidence type="ECO:0000313" key="2">
    <source>
        <dbReference type="EMBL" id="KAF4473099.1"/>
    </source>
</evidence>
<feature type="compositionally biased region" description="Polar residues" evidence="1">
    <location>
        <begin position="51"/>
        <end position="62"/>
    </location>
</feature>